<comment type="caution">
    <text evidence="1">The sequence shown here is derived from an EMBL/GenBank/DDBJ whole genome shotgun (WGS) entry which is preliminary data.</text>
</comment>
<sequence>MSERRWPPSASREFLDVALRAVTDDERDGYVALLRSRQQACGVGPVRTGRAAGD</sequence>
<proteinExistence type="predicted"/>
<gene>
    <name evidence="1" type="ORF">ACEG43_47685</name>
</gene>
<name>A0ABV4T1T1_9ACTN</name>
<dbReference type="EMBL" id="JBGOSP010000070">
    <property type="protein sequence ID" value="MFA3843683.1"/>
    <property type="molecule type" value="Genomic_DNA"/>
</dbReference>
<dbReference type="RefSeq" id="WP_326715393.1">
    <property type="nucleotide sequence ID" value="NZ_BAAAKQ010000115.1"/>
</dbReference>
<accession>A0ABV4T1T1</accession>
<evidence type="ECO:0000313" key="1">
    <source>
        <dbReference type="EMBL" id="MFA3843683.1"/>
    </source>
</evidence>
<protein>
    <submittedName>
        <fullName evidence="1">Uncharacterized protein</fullName>
    </submittedName>
</protein>
<reference evidence="1 2" key="1">
    <citation type="submission" date="2024-08" db="EMBL/GenBank/DDBJ databases">
        <title>Genome sequence of Streptomyces aureus CACIA-1.46HGO.</title>
        <authorList>
            <person name="Evangelista-Martinez Z."/>
        </authorList>
    </citation>
    <scope>NUCLEOTIDE SEQUENCE [LARGE SCALE GENOMIC DNA]</scope>
    <source>
        <strain evidence="1 2">CACIA-1.46HGO</strain>
    </source>
</reference>
<evidence type="ECO:0000313" key="2">
    <source>
        <dbReference type="Proteomes" id="UP001571476"/>
    </source>
</evidence>
<keyword evidence="2" id="KW-1185">Reference proteome</keyword>
<organism evidence="1 2">
    <name type="scientific">Streptomyces aureus</name>
    <dbReference type="NCBI Taxonomy" id="193461"/>
    <lineage>
        <taxon>Bacteria</taxon>
        <taxon>Bacillati</taxon>
        <taxon>Actinomycetota</taxon>
        <taxon>Actinomycetes</taxon>
        <taxon>Kitasatosporales</taxon>
        <taxon>Streptomycetaceae</taxon>
        <taxon>Streptomyces</taxon>
    </lineage>
</organism>
<dbReference type="Proteomes" id="UP001571476">
    <property type="component" value="Unassembled WGS sequence"/>
</dbReference>